<keyword evidence="2" id="KW-1133">Transmembrane helix</keyword>
<comment type="caution">
    <text evidence="3">The sequence shown here is derived from an EMBL/GenBank/DDBJ whole genome shotgun (WGS) entry which is preliminary data.</text>
</comment>
<evidence type="ECO:0000256" key="1">
    <source>
        <dbReference type="SAM" id="MobiDB-lite"/>
    </source>
</evidence>
<protein>
    <recommendedName>
        <fullName evidence="5">Cox cluster protein</fullName>
    </recommendedName>
</protein>
<keyword evidence="2" id="KW-0812">Transmembrane</keyword>
<name>A0ABU2FIZ9_9EURY</name>
<feature type="transmembrane region" description="Helical" evidence="2">
    <location>
        <begin position="63"/>
        <end position="84"/>
    </location>
</feature>
<evidence type="ECO:0000256" key="2">
    <source>
        <dbReference type="SAM" id="Phobius"/>
    </source>
</evidence>
<organism evidence="3 4">
    <name type="scientific">Haloarcula saliterrae</name>
    <dbReference type="NCBI Taxonomy" id="2950534"/>
    <lineage>
        <taxon>Archaea</taxon>
        <taxon>Methanobacteriati</taxon>
        <taxon>Methanobacteriota</taxon>
        <taxon>Stenosarchaea group</taxon>
        <taxon>Halobacteria</taxon>
        <taxon>Halobacteriales</taxon>
        <taxon>Haloarculaceae</taxon>
        <taxon>Haloarcula</taxon>
    </lineage>
</organism>
<gene>
    <name evidence="3" type="ORF">NDI56_20185</name>
</gene>
<dbReference type="Proteomes" id="UP001259659">
    <property type="component" value="Unassembled WGS sequence"/>
</dbReference>
<feature type="region of interest" description="Disordered" evidence="1">
    <location>
        <begin position="1"/>
        <end position="27"/>
    </location>
</feature>
<keyword evidence="4" id="KW-1185">Reference proteome</keyword>
<accession>A0ABU2FIZ9</accession>
<dbReference type="RefSeq" id="WP_310921645.1">
    <property type="nucleotide sequence ID" value="NZ_JAMQON010000008.1"/>
</dbReference>
<evidence type="ECO:0000313" key="4">
    <source>
        <dbReference type="Proteomes" id="UP001259659"/>
    </source>
</evidence>
<dbReference type="EMBL" id="JAMQON010000008">
    <property type="protein sequence ID" value="MDS0261726.1"/>
    <property type="molecule type" value="Genomic_DNA"/>
</dbReference>
<proteinExistence type="predicted"/>
<reference evidence="3 4" key="1">
    <citation type="submission" date="2022-06" db="EMBL/GenBank/DDBJ databases">
        <title>Haloarcula sp. a new haloarchaeum isolate from saline soil.</title>
        <authorList>
            <person name="Strakova D."/>
            <person name="Galisteo C."/>
            <person name="Sanchez-Porro C."/>
            <person name="Ventosa A."/>
        </authorList>
    </citation>
    <scope>NUCLEOTIDE SEQUENCE [LARGE SCALE GENOMIC DNA]</scope>
    <source>
        <strain evidence="3 4">S1CR25-12</strain>
    </source>
</reference>
<sequence>MRPDDSIHHSRGGSTVNDTGQAGERGNIDSGTLMGVVLLVLVVPPLVMAALDTLPRVVAGPGISWLFGIAILLLVVGVPIATIVEKM</sequence>
<keyword evidence="2" id="KW-0472">Membrane</keyword>
<feature type="transmembrane region" description="Helical" evidence="2">
    <location>
        <begin position="33"/>
        <end position="51"/>
    </location>
</feature>
<evidence type="ECO:0008006" key="5">
    <source>
        <dbReference type="Google" id="ProtNLM"/>
    </source>
</evidence>
<evidence type="ECO:0000313" key="3">
    <source>
        <dbReference type="EMBL" id="MDS0261726.1"/>
    </source>
</evidence>